<dbReference type="InterPro" id="IPR051458">
    <property type="entry name" value="Cyt/Met_Dipeptidase"/>
</dbReference>
<keyword evidence="1" id="KW-0645">Protease</keyword>
<evidence type="ECO:0000256" key="1">
    <source>
        <dbReference type="ARBA" id="ARBA00022670"/>
    </source>
</evidence>
<dbReference type="Gene3D" id="3.40.630.10">
    <property type="entry name" value="Zn peptidases"/>
    <property type="match status" value="1"/>
</dbReference>
<evidence type="ECO:0000313" key="4">
    <source>
        <dbReference type="Proteomes" id="UP000695023"/>
    </source>
</evidence>
<dbReference type="GO" id="GO:0016805">
    <property type="term" value="F:dipeptidase activity"/>
    <property type="evidence" value="ECO:0007669"/>
    <property type="project" value="TreeGrafter"/>
</dbReference>
<organism evidence="4 5">
    <name type="scientific">Pundamilia nyererei</name>
    <dbReference type="NCBI Taxonomy" id="303518"/>
    <lineage>
        <taxon>Eukaryota</taxon>
        <taxon>Metazoa</taxon>
        <taxon>Chordata</taxon>
        <taxon>Craniata</taxon>
        <taxon>Vertebrata</taxon>
        <taxon>Euteleostomi</taxon>
        <taxon>Actinopterygii</taxon>
        <taxon>Neopterygii</taxon>
        <taxon>Teleostei</taxon>
        <taxon>Neoteleostei</taxon>
        <taxon>Acanthomorphata</taxon>
        <taxon>Ovalentaria</taxon>
        <taxon>Cichlomorphae</taxon>
        <taxon>Cichliformes</taxon>
        <taxon>Cichlidae</taxon>
        <taxon>African cichlids</taxon>
        <taxon>Pseudocrenilabrinae</taxon>
        <taxon>Haplochromini</taxon>
        <taxon>Pundamilia</taxon>
    </lineage>
</organism>
<dbReference type="Proteomes" id="UP000695023">
    <property type="component" value="Unplaced"/>
</dbReference>
<accession>A0A9Y3S092</accession>
<evidence type="ECO:0000313" key="5">
    <source>
        <dbReference type="RefSeq" id="XP_005753979.1"/>
    </source>
</evidence>
<evidence type="ECO:0000256" key="2">
    <source>
        <dbReference type="ARBA" id="ARBA00022723"/>
    </source>
</evidence>
<reference evidence="5" key="1">
    <citation type="submission" date="2025-08" db="UniProtKB">
        <authorList>
            <consortium name="RefSeq"/>
        </authorList>
    </citation>
    <scope>IDENTIFICATION</scope>
</reference>
<keyword evidence="2" id="KW-0479">Metal-binding</keyword>
<evidence type="ECO:0000256" key="3">
    <source>
        <dbReference type="ARBA" id="ARBA00022801"/>
    </source>
</evidence>
<gene>
    <name evidence="5" type="primary">LOC102202765</name>
</gene>
<dbReference type="SUPFAM" id="SSF53187">
    <property type="entry name" value="Zn-dependent exopeptidases"/>
    <property type="match status" value="1"/>
</dbReference>
<dbReference type="AlphaFoldDB" id="A0A9Y3S092"/>
<name>A0A9Y3S092_9CICH</name>
<dbReference type="GO" id="GO:0046872">
    <property type="term" value="F:metal ion binding"/>
    <property type="evidence" value="ECO:0007669"/>
    <property type="project" value="UniProtKB-KW"/>
</dbReference>
<dbReference type="PANTHER" id="PTHR43270">
    <property type="entry name" value="BETA-ALA-HIS DIPEPTIDASE"/>
    <property type="match status" value="1"/>
</dbReference>
<proteinExistence type="predicted"/>
<protein>
    <submittedName>
        <fullName evidence="5">Beta-Ala-His dipeptidase-like</fullName>
    </submittedName>
</protein>
<keyword evidence="4" id="KW-1185">Reference proteome</keyword>
<dbReference type="GO" id="GO:0006508">
    <property type="term" value="P:proteolysis"/>
    <property type="evidence" value="ECO:0007669"/>
    <property type="project" value="UniProtKB-KW"/>
</dbReference>
<dbReference type="GeneID" id="102202765"/>
<dbReference type="PANTHER" id="PTHR43270:SF1">
    <property type="entry name" value="BETA-ALA-HIS DIPEPTIDASE"/>
    <property type="match status" value="1"/>
</dbReference>
<dbReference type="RefSeq" id="XP_005753979.1">
    <property type="nucleotide sequence ID" value="XM_005753922.2"/>
</dbReference>
<keyword evidence="3" id="KW-0378">Hydrolase</keyword>
<sequence>MFHCLTLGLGIKSSQQHRTTVCEPEETILHISSREKMNPQVLPSILLLISAAHAFQYTELAQYVDSHQDEYVEMLRDWVAIESDSSNVQKRPELHRMMETVAQKLQLMGGTLQLVDIGEQEVSERTTYLCNIIPPCSLEVLVDIGALYLIVSVIGW</sequence>
<dbReference type="GO" id="GO:0005829">
    <property type="term" value="C:cytosol"/>
    <property type="evidence" value="ECO:0007669"/>
    <property type="project" value="TreeGrafter"/>
</dbReference>